<keyword evidence="1" id="KW-1133">Transmembrane helix</keyword>
<feature type="transmembrane region" description="Helical" evidence="1">
    <location>
        <begin position="6"/>
        <end position="27"/>
    </location>
</feature>
<feature type="transmembrane region" description="Helical" evidence="1">
    <location>
        <begin position="39"/>
        <end position="57"/>
    </location>
</feature>
<comment type="caution">
    <text evidence="2">The sequence shown here is derived from an EMBL/GenBank/DDBJ whole genome shotgun (WGS) entry which is preliminary data.</text>
</comment>
<feature type="transmembrane region" description="Helical" evidence="1">
    <location>
        <begin position="133"/>
        <end position="151"/>
    </location>
</feature>
<proteinExistence type="predicted"/>
<reference evidence="2 3" key="1">
    <citation type="journal article" date="2019" name="Int. J. Syst. Evol. Microbiol.">
        <title>The Global Catalogue of Microorganisms (GCM) 10K type strain sequencing project: providing services to taxonomists for standard genome sequencing and annotation.</title>
        <authorList>
            <consortium name="The Broad Institute Genomics Platform"/>
            <consortium name="The Broad Institute Genome Sequencing Center for Infectious Disease"/>
            <person name="Wu L."/>
            <person name="Ma J."/>
        </authorList>
    </citation>
    <scope>NUCLEOTIDE SEQUENCE [LARGE SCALE GENOMIC DNA]</scope>
    <source>
        <strain evidence="2 3">JCM 15503</strain>
    </source>
</reference>
<name>A0ABN1KAX2_9BURK</name>
<gene>
    <name evidence="2" type="ORF">GCM10009107_43250</name>
</gene>
<keyword evidence="3" id="KW-1185">Reference proteome</keyword>
<feature type="transmembrane region" description="Helical" evidence="1">
    <location>
        <begin position="94"/>
        <end position="113"/>
    </location>
</feature>
<dbReference type="Proteomes" id="UP001500279">
    <property type="component" value="Unassembled WGS sequence"/>
</dbReference>
<evidence type="ECO:0000256" key="1">
    <source>
        <dbReference type="SAM" id="Phobius"/>
    </source>
</evidence>
<sequence length="170" mass="18201">MFGLTSIGVVHTAISLVALVTGVWALARDREISPRTGLGQTYLWTTIFTCLTGFFIFQHGGFGKPHALGIITLLVLALATVAGRTTLLGRSSRYVETISYSLTLFFHFVPGLTETFTRLPAGSPVFSSPDDPGLQKVVGVFFLAFLVIATLQVRRLRAASGNASVLGKLA</sequence>
<feature type="transmembrane region" description="Helical" evidence="1">
    <location>
        <begin position="63"/>
        <end position="82"/>
    </location>
</feature>
<accession>A0ABN1KAX2</accession>
<protein>
    <recommendedName>
        <fullName evidence="4">DUF2306 domain-containing protein</fullName>
    </recommendedName>
</protein>
<evidence type="ECO:0000313" key="2">
    <source>
        <dbReference type="EMBL" id="GAA0760595.1"/>
    </source>
</evidence>
<evidence type="ECO:0000313" key="3">
    <source>
        <dbReference type="Proteomes" id="UP001500279"/>
    </source>
</evidence>
<evidence type="ECO:0008006" key="4">
    <source>
        <dbReference type="Google" id="ProtNLM"/>
    </source>
</evidence>
<dbReference type="RefSeq" id="WP_141289959.1">
    <property type="nucleotide sequence ID" value="NZ_BAAAEW010000026.1"/>
</dbReference>
<organism evidence="2 3">
    <name type="scientific">Ideonella azotifigens</name>
    <dbReference type="NCBI Taxonomy" id="513160"/>
    <lineage>
        <taxon>Bacteria</taxon>
        <taxon>Pseudomonadati</taxon>
        <taxon>Pseudomonadota</taxon>
        <taxon>Betaproteobacteria</taxon>
        <taxon>Burkholderiales</taxon>
        <taxon>Sphaerotilaceae</taxon>
        <taxon>Ideonella</taxon>
    </lineage>
</organism>
<keyword evidence="1" id="KW-0472">Membrane</keyword>
<keyword evidence="1" id="KW-0812">Transmembrane</keyword>
<dbReference type="EMBL" id="BAAAEW010000026">
    <property type="protein sequence ID" value="GAA0760595.1"/>
    <property type="molecule type" value="Genomic_DNA"/>
</dbReference>